<comment type="caution">
    <text evidence="4">The sequence shown here is derived from an EMBL/GenBank/DDBJ whole genome shotgun (WGS) entry which is preliminary data.</text>
</comment>
<keyword evidence="2" id="KW-1133">Transmembrane helix</keyword>
<feature type="transmembrane region" description="Helical" evidence="2">
    <location>
        <begin position="17"/>
        <end position="39"/>
    </location>
</feature>
<name>A0ABS0D0S6_9NOCA</name>
<organism evidence="4 5">
    <name type="scientific">Nocardia amamiensis</name>
    <dbReference type="NCBI Taxonomy" id="404578"/>
    <lineage>
        <taxon>Bacteria</taxon>
        <taxon>Bacillati</taxon>
        <taxon>Actinomycetota</taxon>
        <taxon>Actinomycetes</taxon>
        <taxon>Mycobacteriales</taxon>
        <taxon>Nocardiaceae</taxon>
        <taxon>Nocardia</taxon>
    </lineage>
</organism>
<evidence type="ECO:0000259" key="3">
    <source>
        <dbReference type="Pfam" id="PF26526"/>
    </source>
</evidence>
<evidence type="ECO:0000256" key="2">
    <source>
        <dbReference type="SAM" id="Phobius"/>
    </source>
</evidence>
<gene>
    <name evidence="4" type="ORF">IU459_33665</name>
</gene>
<evidence type="ECO:0000313" key="5">
    <source>
        <dbReference type="Proteomes" id="UP000702209"/>
    </source>
</evidence>
<keyword evidence="2" id="KW-0472">Membrane</keyword>
<feature type="domain" description="DUF8175" evidence="3">
    <location>
        <begin position="82"/>
        <end position="278"/>
    </location>
</feature>
<dbReference type="EMBL" id="JADLQX010000044">
    <property type="protein sequence ID" value="MBF6302452.1"/>
    <property type="molecule type" value="Genomic_DNA"/>
</dbReference>
<dbReference type="InterPro" id="IPR058488">
    <property type="entry name" value="DUF8175"/>
</dbReference>
<dbReference type="Pfam" id="PF26526">
    <property type="entry name" value="DUF8175"/>
    <property type="match status" value="1"/>
</dbReference>
<evidence type="ECO:0000256" key="1">
    <source>
        <dbReference type="SAM" id="MobiDB-lite"/>
    </source>
</evidence>
<feature type="region of interest" description="Disordered" evidence="1">
    <location>
        <begin position="45"/>
        <end position="118"/>
    </location>
</feature>
<dbReference type="Proteomes" id="UP000702209">
    <property type="component" value="Unassembled WGS sequence"/>
</dbReference>
<reference evidence="4 5" key="1">
    <citation type="submission" date="2020-10" db="EMBL/GenBank/DDBJ databases">
        <title>Identification of Nocardia species via Next-generation sequencing and recognition of intraspecies genetic diversity.</title>
        <authorList>
            <person name="Li P."/>
            <person name="Li P."/>
            <person name="Lu B."/>
        </authorList>
    </citation>
    <scope>NUCLEOTIDE SEQUENCE [LARGE SCALE GENOMIC DNA]</scope>
    <source>
        <strain evidence="4 5">BJ06-0157</strain>
    </source>
</reference>
<evidence type="ECO:0000313" key="4">
    <source>
        <dbReference type="EMBL" id="MBF6302452.1"/>
    </source>
</evidence>
<keyword evidence="2" id="KW-0812">Transmembrane</keyword>
<accession>A0ABS0D0S6</accession>
<dbReference type="RefSeq" id="WP_195133640.1">
    <property type="nucleotide sequence ID" value="NZ_JADLQX010000044.1"/>
</dbReference>
<protein>
    <recommendedName>
        <fullName evidence="3">DUF8175 domain-containing protein</fullName>
    </recommendedName>
</protein>
<proteinExistence type="predicted"/>
<sequence>MTSGQHKPSPGQRPVNVWTVASVSLLALIMIAASIAFAVRRTDTATSASPSAATDTTSAPPAVTGEGFDVPEVDAFGRRVDIPRNPAGQLRDQTVRGRQPSDPDWLSAPPAGLREPGGWQRVHGAVVPFSTSDGPTRIGDGLAAGYARTPQGAALAAAASVNQVAARPGDRAVVAARMVLTAADQAAFDAGIAAGKLPRQQPESVTRTLLAPDGFRIDSYAADLAVLRLAAHAQREPSGIRSWLTVTVPMVWHDGDWRIRGNGRQLPTETVTDLTGWTLWS</sequence>
<feature type="compositionally biased region" description="Low complexity" evidence="1">
    <location>
        <begin position="45"/>
        <end position="62"/>
    </location>
</feature>
<keyword evidence="5" id="KW-1185">Reference proteome</keyword>